<sequence length="430" mass="49599">MGERLIIFLLLVGYGFAPAFCQSENDFEEVLQVPIYYPEINPESPIGIFALDLPFYFPSASPRKHQLSIGYTMANVWHPQARFLYPQNLTGSQQNELKDIYMSWRPEYFEAMNIETKDKLFQSDGVLHHLKFSYLNTWTSKHSFIVNFNVHQLSGGQSPLTFLVSDSFIEAFHSNFAIEDNYGRRLFPFNRASIQFDDETGKSFRKDKGDVFTSIVDAHYYRQLLSRKTEKWHVDTQVGAHLSIPLNELHRYIIPGFSAGIRNDFRLGPKSSLTWAIDGVITDQRALKVGDGIRAIDWKYRKHGRSLLALNLMSQKKNTVVIGLLLNYQDPLMKGNSFSWDQTGYYEIGVDVLEEGDVWEGEPISQEFYLSKITPASLYHFSLKTYFILGFQKNGNEFNIYCGEDLFLVNNAPDIQFSFQYRFAPFGSKK</sequence>
<dbReference type="OrthoDB" id="1113890at2"/>
<proteinExistence type="predicted"/>
<dbReference type="EMBL" id="LGIA01000069">
    <property type="protein sequence ID" value="KOH45829.1"/>
    <property type="molecule type" value="Genomic_DNA"/>
</dbReference>
<dbReference type="Proteomes" id="UP000036958">
    <property type="component" value="Unassembled WGS sequence"/>
</dbReference>
<dbReference type="AlphaFoldDB" id="A0A0L8VBK5"/>
<name>A0A0L8VBK5_9BACT</name>
<comment type="caution">
    <text evidence="1">The sequence shown here is derived from an EMBL/GenBank/DDBJ whole genome shotgun (WGS) entry which is preliminary data.</text>
</comment>
<protein>
    <submittedName>
        <fullName evidence="1">Uncharacterized protein</fullName>
    </submittedName>
</protein>
<reference evidence="2" key="1">
    <citation type="submission" date="2015-07" db="EMBL/GenBank/DDBJ databases">
        <title>Genome sequencing of Sunxiuqinia dokdonensis strain SK.</title>
        <authorList>
            <person name="Ahn S."/>
            <person name="Kim B.-C."/>
        </authorList>
    </citation>
    <scope>NUCLEOTIDE SEQUENCE [LARGE SCALE GENOMIC DNA]</scope>
    <source>
        <strain evidence="2">SK</strain>
    </source>
</reference>
<accession>A0A0L8VBK5</accession>
<keyword evidence="2" id="KW-1185">Reference proteome</keyword>
<evidence type="ECO:0000313" key="1">
    <source>
        <dbReference type="EMBL" id="KOH45829.1"/>
    </source>
</evidence>
<evidence type="ECO:0000313" key="2">
    <source>
        <dbReference type="Proteomes" id="UP000036958"/>
    </source>
</evidence>
<dbReference type="RefSeq" id="WP_053180995.1">
    <property type="nucleotide sequence ID" value="NZ_LGIA01000069.1"/>
</dbReference>
<organism evidence="1 2">
    <name type="scientific">Sunxiuqinia dokdonensis</name>
    <dbReference type="NCBI Taxonomy" id="1409788"/>
    <lineage>
        <taxon>Bacteria</taxon>
        <taxon>Pseudomonadati</taxon>
        <taxon>Bacteroidota</taxon>
        <taxon>Bacteroidia</taxon>
        <taxon>Marinilabiliales</taxon>
        <taxon>Prolixibacteraceae</taxon>
        <taxon>Sunxiuqinia</taxon>
    </lineage>
</organism>
<gene>
    <name evidence="1" type="ORF">NC99_13800</name>
</gene>